<dbReference type="Proteomes" id="UP000266206">
    <property type="component" value="Unassembled WGS sequence"/>
</dbReference>
<dbReference type="Pfam" id="PF00561">
    <property type="entry name" value="Abhydrolase_1"/>
    <property type="match status" value="1"/>
</dbReference>
<dbReference type="SUPFAM" id="SSF69118">
    <property type="entry name" value="AhpD-like"/>
    <property type="match status" value="1"/>
</dbReference>
<dbReference type="Pfam" id="PF02627">
    <property type="entry name" value="CMD"/>
    <property type="match status" value="1"/>
</dbReference>
<dbReference type="Gene3D" id="3.40.50.1820">
    <property type="entry name" value="alpha/beta hydrolase"/>
    <property type="match status" value="1"/>
</dbReference>
<dbReference type="InterPro" id="IPR029032">
    <property type="entry name" value="AhpD-like"/>
</dbReference>
<accession>A0A3A1YVX7</accession>
<evidence type="ECO:0000259" key="1">
    <source>
        <dbReference type="Pfam" id="PF00561"/>
    </source>
</evidence>
<feature type="domain" description="Carboxymuconolactone decarboxylase-like" evidence="2">
    <location>
        <begin position="39"/>
        <end position="124"/>
    </location>
</feature>
<reference evidence="3 4" key="1">
    <citation type="submission" date="2017-08" db="EMBL/GenBank/DDBJ databases">
        <title>Pusillimonas indicus sp. nov., a member of the family Alcaligenaceae isolated from surface seawater.</title>
        <authorList>
            <person name="Li J."/>
        </authorList>
    </citation>
    <scope>NUCLEOTIDE SEQUENCE [LARGE SCALE GENOMIC DNA]</scope>
    <source>
        <strain evidence="3 4">L52-1-41</strain>
    </source>
</reference>
<evidence type="ECO:0000313" key="4">
    <source>
        <dbReference type="Proteomes" id="UP000266206"/>
    </source>
</evidence>
<name>A0A3A1YVX7_9BURK</name>
<dbReference type="RefSeq" id="WP_119515553.1">
    <property type="nucleotide sequence ID" value="NZ_NQYH01000002.1"/>
</dbReference>
<dbReference type="GO" id="GO:0047570">
    <property type="term" value="F:3-oxoadipate enol-lactonase activity"/>
    <property type="evidence" value="ECO:0007669"/>
    <property type="project" value="InterPro"/>
</dbReference>
<dbReference type="GO" id="GO:0051920">
    <property type="term" value="F:peroxiredoxin activity"/>
    <property type="evidence" value="ECO:0007669"/>
    <property type="project" value="InterPro"/>
</dbReference>
<evidence type="ECO:0000259" key="2">
    <source>
        <dbReference type="Pfam" id="PF02627"/>
    </source>
</evidence>
<dbReference type="GO" id="GO:0042952">
    <property type="term" value="P:beta-ketoadipate pathway"/>
    <property type="evidence" value="ECO:0007669"/>
    <property type="project" value="InterPro"/>
</dbReference>
<dbReference type="PRINTS" id="PR00111">
    <property type="entry name" value="ABHYDROLASE"/>
</dbReference>
<proteinExistence type="predicted"/>
<comment type="caution">
    <text evidence="3">The sequence shown here is derived from an EMBL/GenBank/DDBJ whole genome shotgun (WGS) entry which is preliminary data.</text>
</comment>
<feature type="domain" description="AB hydrolase-1" evidence="1">
    <location>
        <begin position="182"/>
        <end position="406"/>
    </location>
</feature>
<gene>
    <name evidence="3" type="primary">pcaD</name>
    <name evidence="3" type="ORF">CJP73_04115</name>
</gene>
<dbReference type="NCBIfam" id="TIGR02427">
    <property type="entry name" value="protocat_pcaD"/>
    <property type="match status" value="1"/>
</dbReference>
<organism evidence="3 4">
    <name type="scientific">Neopusillimonas maritima</name>
    <dbReference type="NCBI Taxonomy" id="2026239"/>
    <lineage>
        <taxon>Bacteria</taxon>
        <taxon>Pseudomonadati</taxon>
        <taxon>Pseudomonadota</taxon>
        <taxon>Betaproteobacteria</taxon>
        <taxon>Burkholderiales</taxon>
        <taxon>Alcaligenaceae</taxon>
        <taxon>Neopusillimonas</taxon>
    </lineage>
</organism>
<dbReference type="InterPro" id="IPR003779">
    <property type="entry name" value="CMD-like"/>
</dbReference>
<protein>
    <submittedName>
        <fullName evidence="3">3-oxoadipate enol-lactonase</fullName>
    </submittedName>
</protein>
<dbReference type="InterPro" id="IPR000073">
    <property type="entry name" value="AB_hydrolase_1"/>
</dbReference>
<dbReference type="PANTHER" id="PTHR33570">
    <property type="entry name" value="4-CARBOXYMUCONOLACTONE DECARBOXYLASE FAMILY PROTEIN"/>
    <property type="match status" value="1"/>
</dbReference>
<dbReference type="InterPro" id="IPR026968">
    <property type="entry name" value="PcaD/CatD"/>
</dbReference>
<dbReference type="EMBL" id="NQYH01000002">
    <property type="protein sequence ID" value="RIY41651.1"/>
    <property type="molecule type" value="Genomic_DNA"/>
</dbReference>
<dbReference type="OrthoDB" id="9793083at2"/>
<dbReference type="SUPFAM" id="SSF53474">
    <property type="entry name" value="alpha/beta-Hydrolases"/>
    <property type="match status" value="1"/>
</dbReference>
<dbReference type="AlphaFoldDB" id="A0A3A1YVX7"/>
<dbReference type="PANTHER" id="PTHR33570:SF2">
    <property type="entry name" value="CARBOXYMUCONOLACTONE DECARBOXYLASE-LIKE DOMAIN-CONTAINING PROTEIN"/>
    <property type="match status" value="1"/>
</dbReference>
<evidence type="ECO:0000313" key="3">
    <source>
        <dbReference type="EMBL" id="RIY41651.1"/>
    </source>
</evidence>
<dbReference type="InterPro" id="IPR052512">
    <property type="entry name" value="4CMD/NDH-1_regulator"/>
</dbReference>
<dbReference type="Gene3D" id="1.20.1290.10">
    <property type="entry name" value="AhpD-like"/>
    <property type="match status" value="1"/>
</dbReference>
<sequence>MTFDPIRHDFERGLKNRREILGDAWVDRSFDRANNFNAEFQELITRFAWKEIWGRPGLDKKTRRAMVLAITMALGRWEEFELHVRAGLQGGAPDTRLTPDELKEILIQTAIYAGVPAANTGFSHAQAILKEIGEEIGYALTPTNPGDTCHPGYGHERVTKSKPALHYSVRPARNNHTQQKQTIVLSHALGCDLTMWDRLATTLSADFNVVSYDHRGHGSSDAPAGLYSMVDLAEDAARLVEELDCGPVIWIGLSMGGMVGQELAIRRPELISALVIANSTSAYPDNVREVWQQRIATVQAQGIEVIADAVMERYFHEQFRRERPATVATFRRRLITTDAEGYVGCCNAVGTVDTTNRLDQINVPTLVIAGELDQGAPISMSETIANAVPGAKLVILKDASHLAVAEQPQAFTDAVQAFLAR</sequence>
<dbReference type="InterPro" id="IPR029058">
    <property type="entry name" value="AB_hydrolase_fold"/>
</dbReference>